<protein>
    <submittedName>
        <fullName evidence="2">Uncharacterized protein</fullName>
    </submittedName>
</protein>
<dbReference type="AlphaFoldDB" id="A0A8T3B057"/>
<accession>A0A8T3B057</accession>
<evidence type="ECO:0000313" key="2">
    <source>
        <dbReference type="EMBL" id="KAI0501731.1"/>
    </source>
</evidence>
<comment type="caution">
    <text evidence="2">The sequence shown here is derived from an EMBL/GenBank/DDBJ whole genome shotgun (WGS) entry which is preliminary data.</text>
</comment>
<reference evidence="2" key="1">
    <citation type="journal article" date="2022" name="Front. Genet.">
        <title>Chromosome-Scale Assembly of the Dendrobium nobile Genome Provides Insights Into the Molecular Mechanism of the Biosynthesis of the Medicinal Active Ingredient of Dendrobium.</title>
        <authorList>
            <person name="Xu Q."/>
            <person name="Niu S.-C."/>
            <person name="Li K.-L."/>
            <person name="Zheng P.-J."/>
            <person name="Zhang X.-J."/>
            <person name="Jia Y."/>
            <person name="Liu Y."/>
            <person name="Niu Y.-X."/>
            <person name="Yu L.-H."/>
            <person name="Chen D.-F."/>
            <person name="Zhang G.-Q."/>
        </authorList>
    </citation>
    <scope>NUCLEOTIDE SEQUENCE</scope>
    <source>
        <tissue evidence="2">Leaf</tissue>
    </source>
</reference>
<gene>
    <name evidence="2" type="ORF">KFK09_016676</name>
</gene>
<evidence type="ECO:0000256" key="1">
    <source>
        <dbReference type="SAM" id="MobiDB-lite"/>
    </source>
</evidence>
<proteinExistence type="predicted"/>
<organism evidence="2 3">
    <name type="scientific">Dendrobium nobile</name>
    <name type="common">Orchid</name>
    <dbReference type="NCBI Taxonomy" id="94219"/>
    <lineage>
        <taxon>Eukaryota</taxon>
        <taxon>Viridiplantae</taxon>
        <taxon>Streptophyta</taxon>
        <taxon>Embryophyta</taxon>
        <taxon>Tracheophyta</taxon>
        <taxon>Spermatophyta</taxon>
        <taxon>Magnoliopsida</taxon>
        <taxon>Liliopsida</taxon>
        <taxon>Asparagales</taxon>
        <taxon>Orchidaceae</taxon>
        <taxon>Epidendroideae</taxon>
        <taxon>Malaxideae</taxon>
        <taxon>Dendrobiinae</taxon>
        <taxon>Dendrobium</taxon>
    </lineage>
</organism>
<dbReference type="Proteomes" id="UP000829196">
    <property type="component" value="Unassembled WGS sequence"/>
</dbReference>
<keyword evidence="3" id="KW-1185">Reference proteome</keyword>
<name>A0A8T3B057_DENNO</name>
<sequence length="65" mass="7763">MIPQAKKCRMRRKHLTKFDAFLTNCRLRITQILKKGTDPHLRMQGSREETWNKTKTESERNFVAS</sequence>
<feature type="region of interest" description="Disordered" evidence="1">
    <location>
        <begin position="39"/>
        <end position="65"/>
    </location>
</feature>
<dbReference type="EMBL" id="JAGYWB010000012">
    <property type="protein sequence ID" value="KAI0501731.1"/>
    <property type="molecule type" value="Genomic_DNA"/>
</dbReference>
<evidence type="ECO:0000313" key="3">
    <source>
        <dbReference type="Proteomes" id="UP000829196"/>
    </source>
</evidence>